<dbReference type="InterPro" id="IPR016191">
    <property type="entry name" value="Ribonuclease/ribotoxin"/>
</dbReference>
<comment type="caution">
    <text evidence="4">The sequence shown here is derived from an EMBL/GenBank/DDBJ whole genome shotgun (WGS) entry which is preliminary data.</text>
</comment>
<feature type="region of interest" description="Disordered" evidence="3">
    <location>
        <begin position="1"/>
        <end position="87"/>
    </location>
</feature>
<dbReference type="SUPFAM" id="SSF53933">
    <property type="entry name" value="Microbial ribonucleases"/>
    <property type="match status" value="1"/>
</dbReference>
<dbReference type="InterPro" id="IPR000026">
    <property type="entry name" value="N1-like"/>
</dbReference>
<dbReference type="Gene3D" id="3.10.450.30">
    <property type="entry name" value="Microbial ribonucleases"/>
    <property type="match status" value="1"/>
</dbReference>
<protein>
    <submittedName>
        <fullName evidence="4">Uncharacterized protein</fullName>
    </submittedName>
</protein>
<gene>
    <name evidence="4" type="ORF">CSIM01_02702</name>
</gene>
<dbReference type="AlphaFoldDB" id="A0A135T138"/>
<feature type="compositionally biased region" description="Polar residues" evidence="3">
    <location>
        <begin position="72"/>
        <end position="87"/>
    </location>
</feature>
<dbReference type="Pfam" id="PF00545">
    <property type="entry name" value="Ribonuclease"/>
    <property type="match status" value="1"/>
</dbReference>
<dbReference type="EMBL" id="JFBX01000320">
    <property type="protein sequence ID" value="KXH41866.1"/>
    <property type="molecule type" value="Genomic_DNA"/>
</dbReference>
<proteinExistence type="predicted"/>
<dbReference type="GO" id="GO:0003723">
    <property type="term" value="F:RNA binding"/>
    <property type="evidence" value="ECO:0007669"/>
    <property type="project" value="InterPro"/>
</dbReference>
<feature type="compositionally biased region" description="Polar residues" evidence="3">
    <location>
        <begin position="19"/>
        <end position="36"/>
    </location>
</feature>
<organism evidence="4 5">
    <name type="scientific">Colletotrichum simmondsii</name>
    <dbReference type="NCBI Taxonomy" id="703756"/>
    <lineage>
        <taxon>Eukaryota</taxon>
        <taxon>Fungi</taxon>
        <taxon>Dikarya</taxon>
        <taxon>Ascomycota</taxon>
        <taxon>Pezizomycotina</taxon>
        <taxon>Sordariomycetes</taxon>
        <taxon>Hypocreomycetidae</taxon>
        <taxon>Glomerellales</taxon>
        <taxon>Glomerellaceae</taxon>
        <taxon>Colletotrichum</taxon>
        <taxon>Colletotrichum acutatum species complex</taxon>
    </lineage>
</organism>
<accession>A0A135T138</accession>
<feature type="region of interest" description="Disordered" evidence="3">
    <location>
        <begin position="137"/>
        <end position="158"/>
    </location>
</feature>
<keyword evidence="2" id="KW-0378">Hydrolase</keyword>
<dbReference type="GO" id="GO:0016787">
    <property type="term" value="F:hydrolase activity"/>
    <property type="evidence" value="ECO:0007669"/>
    <property type="project" value="UniProtKB-KW"/>
</dbReference>
<feature type="region of interest" description="Disordered" evidence="3">
    <location>
        <begin position="174"/>
        <end position="193"/>
    </location>
</feature>
<dbReference type="GO" id="GO:0004521">
    <property type="term" value="F:RNA endonuclease activity"/>
    <property type="evidence" value="ECO:0007669"/>
    <property type="project" value="InterPro"/>
</dbReference>
<dbReference type="Proteomes" id="UP000070328">
    <property type="component" value="Unassembled WGS sequence"/>
</dbReference>
<keyword evidence="5" id="KW-1185">Reference proteome</keyword>
<evidence type="ECO:0000256" key="3">
    <source>
        <dbReference type="SAM" id="MobiDB-lite"/>
    </source>
</evidence>
<evidence type="ECO:0000313" key="5">
    <source>
        <dbReference type="Proteomes" id="UP000070328"/>
    </source>
</evidence>
<keyword evidence="1" id="KW-0540">Nuclease</keyword>
<dbReference type="OrthoDB" id="4770332at2759"/>
<name>A0A135T138_9PEZI</name>
<feature type="compositionally biased region" description="Polar residues" evidence="3">
    <location>
        <begin position="140"/>
        <end position="152"/>
    </location>
</feature>
<reference evidence="4 5" key="1">
    <citation type="submission" date="2014-02" db="EMBL/GenBank/DDBJ databases">
        <title>The genome sequence of Colletotrichum simmondsii CBS122122.</title>
        <authorList>
            <person name="Baroncelli R."/>
            <person name="Thon M.R."/>
        </authorList>
    </citation>
    <scope>NUCLEOTIDE SEQUENCE [LARGE SCALE GENOMIC DNA]</scope>
    <source>
        <strain evidence="4 5">CBS122122</strain>
    </source>
</reference>
<evidence type="ECO:0000256" key="2">
    <source>
        <dbReference type="ARBA" id="ARBA00022801"/>
    </source>
</evidence>
<feature type="compositionally biased region" description="Low complexity" evidence="3">
    <location>
        <begin position="1"/>
        <end position="18"/>
    </location>
</feature>
<evidence type="ECO:0000313" key="4">
    <source>
        <dbReference type="EMBL" id="KXH41866.1"/>
    </source>
</evidence>
<sequence>MGIFSRVSRSSTSMSSGSETATLENMTAALSLTTQRRAAPQPGSKIQTVMTDRPAQQYAGEPSESGIPDFTRTGSFYQGSSSHDPNQRYYQASDVRRQVREAPARIAAQRPYPRVYHNQPPLPLSSAPPYREFPIVPSPQDGSTPKNFTLSDSKPGPVRAFYNENDRSTFDVGYKDANLAPRGPRNGRQHANSNFSLATYHPAPTHVDCSTVKR</sequence>
<evidence type="ECO:0000256" key="1">
    <source>
        <dbReference type="ARBA" id="ARBA00022722"/>
    </source>
</evidence>